<protein>
    <submittedName>
        <fullName evidence="2">Uncharacterized transposon-derived protein F54H12.3</fullName>
    </submittedName>
</protein>
<dbReference type="Proteomes" id="UP000886998">
    <property type="component" value="Unassembled WGS sequence"/>
</dbReference>
<proteinExistence type="predicted"/>
<dbReference type="AlphaFoldDB" id="A0A8X7CKZ0"/>
<evidence type="ECO:0000313" key="2">
    <source>
        <dbReference type="EMBL" id="GFY69485.1"/>
    </source>
</evidence>
<dbReference type="Gene3D" id="2.40.50.40">
    <property type="match status" value="1"/>
</dbReference>
<dbReference type="OrthoDB" id="1918685at2759"/>
<dbReference type="Pfam" id="PF00385">
    <property type="entry name" value="Chromo"/>
    <property type="match status" value="1"/>
</dbReference>
<feature type="domain" description="Chromo" evidence="1">
    <location>
        <begin position="46"/>
        <end position="77"/>
    </location>
</feature>
<dbReference type="EMBL" id="BMAV01017645">
    <property type="protein sequence ID" value="GFY69485.1"/>
    <property type="molecule type" value="Genomic_DNA"/>
</dbReference>
<organism evidence="2 3">
    <name type="scientific">Trichonephila inaurata madagascariensis</name>
    <dbReference type="NCBI Taxonomy" id="2747483"/>
    <lineage>
        <taxon>Eukaryota</taxon>
        <taxon>Metazoa</taxon>
        <taxon>Ecdysozoa</taxon>
        <taxon>Arthropoda</taxon>
        <taxon>Chelicerata</taxon>
        <taxon>Arachnida</taxon>
        <taxon>Araneae</taxon>
        <taxon>Araneomorphae</taxon>
        <taxon>Entelegynae</taxon>
        <taxon>Araneoidea</taxon>
        <taxon>Nephilidae</taxon>
        <taxon>Trichonephila</taxon>
        <taxon>Trichonephila inaurata</taxon>
    </lineage>
</organism>
<evidence type="ECO:0000313" key="3">
    <source>
        <dbReference type="Proteomes" id="UP000886998"/>
    </source>
</evidence>
<dbReference type="GO" id="GO:0005694">
    <property type="term" value="C:chromosome"/>
    <property type="evidence" value="ECO:0007669"/>
    <property type="project" value="UniProtKB-ARBA"/>
</dbReference>
<evidence type="ECO:0000259" key="1">
    <source>
        <dbReference type="PROSITE" id="PS50013"/>
    </source>
</evidence>
<reference evidence="2" key="1">
    <citation type="submission" date="2020-08" db="EMBL/GenBank/DDBJ databases">
        <title>Multicomponent nature underlies the extraordinary mechanical properties of spider dragline silk.</title>
        <authorList>
            <person name="Kono N."/>
            <person name="Nakamura H."/>
            <person name="Mori M."/>
            <person name="Yoshida Y."/>
            <person name="Ohtoshi R."/>
            <person name="Malay A.D."/>
            <person name="Moran D.A.P."/>
            <person name="Tomita M."/>
            <person name="Numata K."/>
            <person name="Arakawa K."/>
        </authorList>
    </citation>
    <scope>NUCLEOTIDE SEQUENCE</scope>
</reference>
<keyword evidence="3" id="KW-1185">Reference proteome</keyword>
<dbReference type="InterPro" id="IPR000953">
    <property type="entry name" value="Chromo/chromo_shadow_dom"/>
</dbReference>
<dbReference type="CDD" id="cd00024">
    <property type="entry name" value="CD_CSD"/>
    <property type="match status" value="1"/>
</dbReference>
<sequence length="224" mass="25569">MEWKNIYRVPEHAGSFGGIDAVHRSLKGKGTFYPQELQKVSDSGFYPVENVIKTRKRNGKSEYLVKFQGYPEKFNAWLVTVPSFLFPENKISHFMTQLPLRVTLNNGEWEVGLVDLIYPHTWYNIRNDNNIFGSHVDNGELLVRRVPLGFEPGEYKKSVESPYIADPTASFPVMYAYCNLIEPQIIGHIQAPLLKIIKVEGKDGKVANAQDTRRTCYSTTLPND</sequence>
<name>A0A8X7CKZ0_9ARAC</name>
<dbReference type="InterPro" id="IPR023780">
    <property type="entry name" value="Chromo_domain"/>
</dbReference>
<dbReference type="SUPFAM" id="SSF54160">
    <property type="entry name" value="Chromo domain-like"/>
    <property type="match status" value="1"/>
</dbReference>
<comment type="caution">
    <text evidence="2">The sequence shown here is derived from an EMBL/GenBank/DDBJ whole genome shotgun (WGS) entry which is preliminary data.</text>
</comment>
<dbReference type="PROSITE" id="PS50013">
    <property type="entry name" value="CHROMO_2"/>
    <property type="match status" value="1"/>
</dbReference>
<dbReference type="InterPro" id="IPR016197">
    <property type="entry name" value="Chromo-like_dom_sf"/>
</dbReference>
<accession>A0A8X7CKZ0</accession>
<gene>
    <name evidence="2" type="primary">F54H12.3_21</name>
    <name evidence="2" type="ORF">TNIN_197131</name>
</gene>